<name>A0A1E3I4Y5_9TREE</name>
<feature type="compositionally biased region" description="Low complexity" evidence="1">
    <location>
        <begin position="411"/>
        <end position="420"/>
    </location>
</feature>
<feature type="compositionally biased region" description="Polar residues" evidence="1">
    <location>
        <begin position="172"/>
        <end position="192"/>
    </location>
</feature>
<feature type="compositionally biased region" description="Low complexity" evidence="1">
    <location>
        <begin position="38"/>
        <end position="52"/>
    </location>
</feature>
<dbReference type="RefSeq" id="XP_018996901.1">
    <property type="nucleotide sequence ID" value="XM_019134474.1"/>
</dbReference>
<feature type="compositionally biased region" description="Low complexity" evidence="1">
    <location>
        <begin position="244"/>
        <end position="263"/>
    </location>
</feature>
<feature type="compositionally biased region" description="Acidic residues" evidence="1">
    <location>
        <begin position="612"/>
        <end position="623"/>
    </location>
</feature>
<proteinExistence type="predicted"/>
<feature type="region of interest" description="Disordered" evidence="1">
    <location>
        <begin position="1300"/>
        <end position="1319"/>
    </location>
</feature>
<feature type="compositionally biased region" description="Acidic residues" evidence="1">
    <location>
        <begin position="818"/>
        <end position="837"/>
    </location>
</feature>
<feature type="compositionally biased region" description="Polar residues" evidence="1">
    <location>
        <begin position="645"/>
        <end position="663"/>
    </location>
</feature>
<feature type="compositionally biased region" description="Basic and acidic residues" evidence="1">
    <location>
        <begin position="427"/>
        <end position="455"/>
    </location>
</feature>
<feature type="compositionally biased region" description="Basic residues" evidence="1">
    <location>
        <begin position="53"/>
        <end position="62"/>
    </location>
</feature>
<feature type="compositionally biased region" description="Basic and acidic residues" evidence="1">
    <location>
        <begin position="766"/>
        <end position="805"/>
    </location>
</feature>
<accession>A0A1E3I4Y5</accession>
<evidence type="ECO:0000313" key="2">
    <source>
        <dbReference type="EMBL" id="ODN82901.1"/>
    </source>
</evidence>
<dbReference type="EMBL" id="AWGJ01000002">
    <property type="protein sequence ID" value="ODN82901.1"/>
    <property type="molecule type" value="Genomic_DNA"/>
</dbReference>
<feature type="compositionally biased region" description="Low complexity" evidence="1">
    <location>
        <begin position="505"/>
        <end position="521"/>
    </location>
</feature>
<feature type="region of interest" description="Disordered" evidence="1">
    <location>
        <begin position="696"/>
        <end position="837"/>
    </location>
</feature>
<gene>
    <name evidence="2" type="ORF">L202_01154</name>
</gene>
<evidence type="ECO:0000313" key="3">
    <source>
        <dbReference type="Proteomes" id="UP000094065"/>
    </source>
</evidence>
<evidence type="ECO:0000256" key="1">
    <source>
        <dbReference type="SAM" id="MobiDB-lite"/>
    </source>
</evidence>
<dbReference type="GeneID" id="30152463"/>
<protein>
    <submittedName>
        <fullName evidence="2">Uncharacterized protein</fullName>
    </submittedName>
</protein>
<dbReference type="STRING" id="1295533.A0A1E3I4Y5"/>
<feature type="region of interest" description="Disordered" evidence="1">
    <location>
        <begin position="1"/>
        <end position="62"/>
    </location>
</feature>
<feature type="compositionally biased region" description="Polar residues" evidence="1">
    <location>
        <begin position="91"/>
        <end position="104"/>
    </location>
</feature>
<comment type="caution">
    <text evidence="2">The sequence shown here is derived from an EMBL/GenBank/DDBJ whole genome shotgun (WGS) entry which is preliminary data.</text>
</comment>
<feature type="compositionally biased region" description="Basic and acidic residues" evidence="1">
    <location>
        <begin position="1"/>
        <end position="12"/>
    </location>
</feature>
<feature type="compositionally biased region" description="Basic and acidic residues" evidence="1">
    <location>
        <begin position="123"/>
        <end position="136"/>
    </location>
</feature>
<feature type="compositionally biased region" description="Acidic residues" evidence="1">
    <location>
        <begin position="564"/>
        <end position="573"/>
    </location>
</feature>
<feature type="compositionally biased region" description="Basic and acidic residues" evidence="1">
    <location>
        <begin position="696"/>
        <end position="720"/>
    </location>
</feature>
<feature type="compositionally biased region" description="Polar residues" evidence="1">
    <location>
        <begin position="744"/>
        <end position="763"/>
    </location>
</feature>
<feature type="compositionally biased region" description="Polar residues" evidence="1">
    <location>
        <begin position="377"/>
        <end position="390"/>
    </location>
</feature>
<feature type="region of interest" description="Disordered" evidence="1">
    <location>
        <begin position="76"/>
        <end position="672"/>
    </location>
</feature>
<feature type="compositionally biased region" description="Low complexity" evidence="1">
    <location>
        <begin position="152"/>
        <end position="168"/>
    </location>
</feature>
<organism evidence="2 3">
    <name type="scientific">Cryptococcus amylolentus CBS 6039</name>
    <dbReference type="NCBI Taxonomy" id="1295533"/>
    <lineage>
        <taxon>Eukaryota</taxon>
        <taxon>Fungi</taxon>
        <taxon>Dikarya</taxon>
        <taxon>Basidiomycota</taxon>
        <taxon>Agaricomycotina</taxon>
        <taxon>Tremellomycetes</taxon>
        <taxon>Tremellales</taxon>
        <taxon>Cryptococcaceae</taxon>
        <taxon>Cryptococcus</taxon>
    </lineage>
</organism>
<feature type="compositionally biased region" description="Polar residues" evidence="1">
    <location>
        <begin position="213"/>
        <end position="243"/>
    </location>
</feature>
<keyword evidence="3" id="KW-1185">Reference proteome</keyword>
<reference evidence="2 3" key="1">
    <citation type="submission" date="2016-06" db="EMBL/GenBank/DDBJ databases">
        <title>Evolution of pathogenesis and genome organization in the Tremellales.</title>
        <authorList>
            <person name="Cuomo C."/>
            <person name="Litvintseva A."/>
            <person name="Heitman J."/>
            <person name="Chen Y."/>
            <person name="Sun S."/>
            <person name="Springer D."/>
            <person name="Dromer F."/>
            <person name="Young S."/>
            <person name="Zeng Q."/>
            <person name="Chapman S."/>
            <person name="Gujja S."/>
            <person name="Saif S."/>
            <person name="Birren B."/>
        </authorList>
    </citation>
    <scope>NUCLEOTIDE SEQUENCE [LARGE SCALE GENOMIC DNA]</scope>
    <source>
        <strain evidence="2 3">CBS 6039</strain>
    </source>
</reference>
<feature type="compositionally biased region" description="Acidic residues" evidence="1">
    <location>
        <begin position="726"/>
        <end position="735"/>
    </location>
</feature>
<sequence>MPAEQRSSRLDRSPTSPGSRFFRDLPTIAEKAGLKPATVSSSSTQRSTTSHPSQKHARPHRHFVTAQGVPFVDLTLSDDDDDDTPVFTKPAATQSGVIDFTNTSDSEDDEDIKPIPIMPPKSEAQRKREMEEDKRKGLNQSRLSFGGRPGAGSRPLSYSSSQRSSGSLAPTLGSSPSPATREPLTNKTSTPKVTAPSVMTKGKGKERADPPALSSQTAPPGSTSQLKKNPTPSRESKPQPTVRSSSSRSIQSLPRSQSSFSLPANDATPSPEHTPTELHGGKPKSFEPAFAAAAKKSNGIFKTANDTKAYAKSSRAVSRADLPTTTAQDSRNALPTPATPHASRQNASPEASSASRRRASEALDEIESMRHTRASSRQKSTEPTQVTSRPTRARPVPGAYEIPSLDAAEWPTVPRSTPVTTRKKRKVEGVKREVDVIAEGVDEKRAEESRNRDRGISCVHSLGEELSSSPEPEKQPLVPLSAVPGPRTPTKRDARKATSRYTTPQRSRAAVLLSSRSSQSAPNKQRSPLKSPSKLSNSITLGGSSFEEVDQMLPPSSPLTELTELSDEEEDEETKTPTKPPPLSVQPATPRASIPKAESVKEVQVEQQPTEVEVDLDDIDLTEWDNFAWSAKPEAPTTPVKSDPGFSTSSKRASSVAQVTPRRSSSKRASAGLVLPDSVKKRKVEQEKWDRIVEETRVAKEAEEMEQRKKEEESARKIEEIVAEQPDQDEEEEDMGALLAGLEQSPQKASSPNLPDVVQSRQEVVNARREEQRLMKEARDAEKKAAAKRKQEAKERDQQQRRFDRTLQGIKTSREEEAVWDEIDNSDDSEDDLSDVGTDEELHLSDADDPMEDDEREFDLDDVAAQLKNKGLAVDDNLLRDAKKGVFQAEAPLNWDGFWEPSFKKTIGGIEIPELDIASSDEFIREIKECCSQRDISALATIVSSGGLNLINKEHDLSVCNWLFKCALSAVDARWASTAATILIQWIGTRSPPLADSLVPWTALILSQLGARKSILACQGLHDLSSPMVISKERDQVCIQLLRVLTCVLTKQLGKTTFSRRLLPSLLLLGIDTSSSEALRSHVVDAVRTVLVHDGRHRLDDEPRMIAAQIVKSTESYGPDVRCAVLRFLGETTVESRDVYTWLGAEYLFESLGAGSILAEVDAMTNKPSVPPITKVIPVVDQFSDSLRPAPTVEIDWVVKNIEVTFMFATINNPAKILDAVPPKLSSDESGRDLMQKHIMADFRHSLKASMDSIPDQSDGSKRPTVKARLHELIETIDLLFEEETSRRIRARKLGPGLKFGKNGQSRLNMSKGKGKAEV</sequence>
<dbReference type="OrthoDB" id="2575080at2759"/>
<feature type="compositionally biased region" description="Polar residues" evidence="1">
    <location>
        <begin position="323"/>
        <end position="333"/>
    </location>
</feature>
<dbReference type="Proteomes" id="UP000094065">
    <property type="component" value="Unassembled WGS sequence"/>
</dbReference>